<evidence type="ECO:0000313" key="4">
    <source>
        <dbReference type="Proteomes" id="UP001652620"/>
    </source>
</evidence>
<protein>
    <submittedName>
        <fullName evidence="5">Uncharacterized protein LOC125777359</fullName>
    </submittedName>
</protein>
<dbReference type="RefSeq" id="XP_049308075.1">
    <property type="nucleotide sequence ID" value="XM_049452118.1"/>
</dbReference>
<proteinExistence type="predicted"/>
<dbReference type="PANTHER" id="PTHR47266">
    <property type="entry name" value="ENDONUCLEASE-RELATED"/>
    <property type="match status" value="1"/>
</dbReference>
<dbReference type="InterPro" id="IPR001878">
    <property type="entry name" value="Znf_CCHC"/>
</dbReference>
<dbReference type="GeneID" id="125777359"/>
<feature type="region of interest" description="Disordered" evidence="2">
    <location>
        <begin position="406"/>
        <end position="439"/>
    </location>
</feature>
<keyword evidence="1" id="KW-0479">Metal-binding</keyword>
<dbReference type="Pfam" id="PF17921">
    <property type="entry name" value="Integrase_H2C2"/>
    <property type="match status" value="1"/>
</dbReference>
<dbReference type="Proteomes" id="UP001652620">
    <property type="component" value="Chromosome 3"/>
</dbReference>
<dbReference type="SMART" id="SM00343">
    <property type="entry name" value="ZnF_C2HC"/>
    <property type="match status" value="2"/>
</dbReference>
<evidence type="ECO:0000313" key="5">
    <source>
        <dbReference type="RefSeq" id="XP_049308075.1"/>
    </source>
</evidence>
<evidence type="ECO:0000256" key="1">
    <source>
        <dbReference type="PROSITE-ProRule" id="PRU00047"/>
    </source>
</evidence>
<name>A0ABM3JFT5_BACDO</name>
<dbReference type="Gene3D" id="1.10.340.70">
    <property type="match status" value="1"/>
</dbReference>
<accession>A0ABM3JFT5</accession>
<keyword evidence="1" id="KW-0862">Zinc</keyword>
<gene>
    <name evidence="5" type="primary">LOC125777359</name>
</gene>
<feature type="compositionally biased region" description="Acidic residues" evidence="2">
    <location>
        <begin position="411"/>
        <end position="426"/>
    </location>
</feature>
<dbReference type="InterPro" id="IPR052160">
    <property type="entry name" value="Gypsy_RT_Integrase-like"/>
</dbReference>
<evidence type="ECO:0000259" key="3">
    <source>
        <dbReference type="PROSITE" id="PS50158"/>
    </source>
</evidence>
<sequence length="439" mass="51028">MSYSVYNDTNWSSKSRNASYTVKPQTLNSKNVPLSVNNSIQRSFNETNCYNCAKFGHYAINCPEPQKKPRCSKCQRTTHKTDECPEKKNVKVNKISNNTCKAHKPNANNVHKESVNDDLISENVLLGKDVLCVTNTRFIIESGECRVEQTRQINSVENLNKTEIEHFKNIMYKPVNSLENIVRRQGSRLQHVNALSRAPDQPANEVNPAGFVITVSSNDNDWLLTTQLQDEKLLEIINVLKGIVTSPNDLTLKAEYQLRNHRLYRKEPDGPKFVVPKGVRWRIVQFCHDQAEHTALETTIQRIRQAYWFPKMRKYVKNYIAACIKCCYQKQRSGKPERIMHFDSIKPIPYHRIHLDHIGPFKCKQAVVKVSNESEKWKQRFEKRYQMPNKKFCSVYAADKKKPWRRSYPELEPDDEIDDEIEDDLGQEGPSCHATKMRL</sequence>
<dbReference type="InterPro" id="IPR036875">
    <property type="entry name" value="Znf_CCHC_sf"/>
</dbReference>
<dbReference type="Gene3D" id="4.10.60.10">
    <property type="entry name" value="Zinc finger, CCHC-type"/>
    <property type="match status" value="1"/>
</dbReference>
<dbReference type="PROSITE" id="PS50158">
    <property type="entry name" value="ZF_CCHC"/>
    <property type="match status" value="1"/>
</dbReference>
<feature type="domain" description="CCHC-type" evidence="3">
    <location>
        <begin position="49"/>
        <end position="64"/>
    </location>
</feature>
<dbReference type="SUPFAM" id="SSF57756">
    <property type="entry name" value="Retrovirus zinc finger-like domains"/>
    <property type="match status" value="1"/>
</dbReference>
<evidence type="ECO:0000256" key="2">
    <source>
        <dbReference type="SAM" id="MobiDB-lite"/>
    </source>
</evidence>
<keyword evidence="4" id="KW-1185">Reference proteome</keyword>
<reference evidence="5" key="1">
    <citation type="submission" date="2025-08" db="UniProtKB">
        <authorList>
            <consortium name="RefSeq"/>
        </authorList>
    </citation>
    <scope>IDENTIFICATION</scope>
    <source>
        <tissue evidence="5">Adult</tissue>
    </source>
</reference>
<dbReference type="InterPro" id="IPR041588">
    <property type="entry name" value="Integrase_H2C2"/>
</dbReference>
<organism evidence="4 5">
    <name type="scientific">Bactrocera dorsalis</name>
    <name type="common">Oriental fruit fly</name>
    <name type="synonym">Dacus dorsalis</name>
    <dbReference type="NCBI Taxonomy" id="27457"/>
    <lineage>
        <taxon>Eukaryota</taxon>
        <taxon>Metazoa</taxon>
        <taxon>Ecdysozoa</taxon>
        <taxon>Arthropoda</taxon>
        <taxon>Hexapoda</taxon>
        <taxon>Insecta</taxon>
        <taxon>Pterygota</taxon>
        <taxon>Neoptera</taxon>
        <taxon>Endopterygota</taxon>
        <taxon>Diptera</taxon>
        <taxon>Brachycera</taxon>
        <taxon>Muscomorpha</taxon>
        <taxon>Tephritoidea</taxon>
        <taxon>Tephritidae</taxon>
        <taxon>Bactrocera</taxon>
        <taxon>Bactrocera</taxon>
    </lineage>
</organism>
<keyword evidence="1" id="KW-0863">Zinc-finger</keyword>